<dbReference type="HOGENOM" id="CLU_3431966_0_0_1"/>
<dbReference type="VEuPathDB" id="FungiDB:CPUR_05855"/>
<accession>M1VWW8</accession>
<dbReference type="Proteomes" id="UP000016801">
    <property type="component" value="Unassembled WGS sequence"/>
</dbReference>
<protein>
    <submittedName>
        <fullName evidence="1">Uncharacterized protein</fullName>
    </submittedName>
</protein>
<evidence type="ECO:0000313" key="1">
    <source>
        <dbReference type="EMBL" id="CCE31997.1"/>
    </source>
</evidence>
<organism evidence="1 2">
    <name type="scientific">Claviceps purpurea (strain 20.1)</name>
    <name type="common">Ergot fungus</name>
    <name type="synonym">Sphacelia segetum</name>
    <dbReference type="NCBI Taxonomy" id="1111077"/>
    <lineage>
        <taxon>Eukaryota</taxon>
        <taxon>Fungi</taxon>
        <taxon>Dikarya</taxon>
        <taxon>Ascomycota</taxon>
        <taxon>Pezizomycotina</taxon>
        <taxon>Sordariomycetes</taxon>
        <taxon>Hypocreomycetidae</taxon>
        <taxon>Hypocreales</taxon>
        <taxon>Clavicipitaceae</taxon>
        <taxon>Claviceps</taxon>
    </lineage>
</organism>
<reference evidence="1 2" key="1">
    <citation type="journal article" date="2013" name="PLoS Genet.">
        <title>Plant-symbiotic fungi as chemical engineers: Multi-genome analysis of the Clavicipitaceae reveals dynamics of alkaloid loci.</title>
        <authorList>
            <person name="Schardl C.L."/>
            <person name="Young C.A."/>
            <person name="Hesse U."/>
            <person name="Amyotte S.G."/>
            <person name="Andreeva K."/>
            <person name="Calie P.J."/>
            <person name="Fleetwood D.J."/>
            <person name="Haws D.C."/>
            <person name="Moore N."/>
            <person name="Oeser B."/>
            <person name="Panaccione D.G."/>
            <person name="Schweri K.K."/>
            <person name="Voisey C.R."/>
            <person name="Farman M.L."/>
            <person name="Jaromczyk J.W."/>
            <person name="Roe B.A."/>
            <person name="O'Sullivan D.M."/>
            <person name="Scott B."/>
            <person name="Tudzynski P."/>
            <person name="An Z."/>
            <person name="Arnaoudova E.G."/>
            <person name="Bullock C.T."/>
            <person name="Charlton N.D."/>
            <person name="Chen L."/>
            <person name="Cox M."/>
            <person name="Dinkins R.D."/>
            <person name="Florea S."/>
            <person name="Glenn A.E."/>
            <person name="Gordon A."/>
            <person name="Gueldener U."/>
            <person name="Harris D.R."/>
            <person name="Hollin W."/>
            <person name="Jaromczyk J."/>
            <person name="Johnson R.D."/>
            <person name="Khan A.K."/>
            <person name="Leistner E."/>
            <person name="Leuchtmann A."/>
            <person name="Li C."/>
            <person name="Liu J."/>
            <person name="Liu J."/>
            <person name="Liu M."/>
            <person name="Mace W."/>
            <person name="Machado C."/>
            <person name="Nagabhyru P."/>
            <person name="Pan J."/>
            <person name="Schmid J."/>
            <person name="Sugawara K."/>
            <person name="Steiner U."/>
            <person name="Takach J.E."/>
            <person name="Tanaka E."/>
            <person name="Webb J.S."/>
            <person name="Wilson E.V."/>
            <person name="Wiseman J.L."/>
            <person name="Yoshida R."/>
            <person name="Zeng Z."/>
        </authorList>
    </citation>
    <scope>NUCLEOTIDE SEQUENCE [LARGE SCALE GENOMIC DNA]</scope>
    <source>
        <strain evidence="1 2">20.1</strain>
    </source>
</reference>
<gene>
    <name evidence="1" type="ORF">CPUR_05855</name>
</gene>
<sequence>MPSISKLVLQSAKPSCA</sequence>
<name>M1VWW8_CLAP2</name>
<evidence type="ECO:0000313" key="2">
    <source>
        <dbReference type="Proteomes" id="UP000016801"/>
    </source>
</evidence>
<keyword evidence="2" id="KW-1185">Reference proteome</keyword>
<dbReference type="AlphaFoldDB" id="M1VWW8"/>
<proteinExistence type="predicted"/>
<dbReference type="EMBL" id="CAGA01000036">
    <property type="protein sequence ID" value="CCE31997.1"/>
    <property type="molecule type" value="Genomic_DNA"/>
</dbReference>
<comment type="caution">
    <text evidence="1">The sequence shown here is derived from an EMBL/GenBank/DDBJ whole genome shotgun (WGS) entry which is preliminary data.</text>
</comment>